<evidence type="ECO:0000313" key="3">
    <source>
        <dbReference type="Proteomes" id="UP000176186"/>
    </source>
</evidence>
<dbReference type="STRING" id="1798401.A2363_04035"/>
<feature type="compositionally biased region" description="Basic and acidic residues" evidence="1">
    <location>
        <begin position="86"/>
        <end position="103"/>
    </location>
</feature>
<dbReference type="EMBL" id="MFKE01000024">
    <property type="protein sequence ID" value="OGG34677.1"/>
    <property type="molecule type" value="Genomic_DNA"/>
</dbReference>
<sequence length="144" mass="15810">MAGTIKQIIGSFEDIGKDIARETGKVPGEVIGKALESLGTSSQKSQQGNSVTSPNRETPKPPEKKLPPREWLAELAGKNKQQEPTVQERLEREKQEKNEKEARQAAVAKRMAPIVTGSSKAKRGNLYGIKQKASSEMSKNVRQD</sequence>
<evidence type="ECO:0000256" key="1">
    <source>
        <dbReference type="SAM" id="MobiDB-lite"/>
    </source>
</evidence>
<proteinExistence type="predicted"/>
<dbReference type="Proteomes" id="UP000176186">
    <property type="component" value="Unassembled WGS sequence"/>
</dbReference>
<feature type="compositionally biased region" description="Polar residues" evidence="1">
    <location>
        <begin position="38"/>
        <end position="56"/>
    </location>
</feature>
<protein>
    <submittedName>
        <fullName evidence="2">Uncharacterized protein</fullName>
    </submittedName>
</protein>
<accession>A0A1F6BDU1</accession>
<dbReference type="AlphaFoldDB" id="A0A1F6BDU1"/>
<feature type="region of interest" description="Disordered" evidence="1">
    <location>
        <begin position="32"/>
        <end position="144"/>
    </location>
</feature>
<name>A0A1F6BDU1_9BACT</name>
<comment type="caution">
    <text evidence="2">The sequence shown here is derived from an EMBL/GenBank/DDBJ whole genome shotgun (WGS) entry which is preliminary data.</text>
</comment>
<evidence type="ECO:0000313" key="2">
    <source>
        <dbReference type="EMBL" id="OGG34677.1"/>
    </source>
</evidence>
<reference evidence="2 3" key="1">
    <citation type="journal article" date="2016" name="Nat. Commun.">
        <title>Thousands of microbial genomes shed light on interconnected biogeochemical processes in an aquifer system.</title>
        <authorList>
            <person name="Anantharaman K."/>
            <person name="Brown C.T."/>
            <person name="Hug L.A."/>
            <person name="Sharon I."/>
            <person name="Castelle C.J."/>
            <person name="Probst A.J."/>
            <person name="Thomas B.C."/>
            <person name="Singh A."/>
            <person name="Wilkins M.J."/>
            <person name="Karaoz U."/>
            <person name="Brodie E.L."/>
            <person name="Williams K.H."/>
            <person name="Hubbard S.S."/>
            <person name="Banfield J.F."/>
        </authorList>
    </citation>
    <scope>NUCLEOTIDE SEQUENCE [LARGE SCALE GENOMIC DNA]</scope>
</reference>
<gene>
    <name evidence="2" type="ORF">A2363_04035</name>
</gene>
<feature type="compositionally biased region" description="Basic and acidic residues" evidence="1">
    <location>
        <begin position="57"/>
        <end position="72"/>
    </location>
</feature>
<organism evidence="2 3">
    <name type="scientific">Candidatus Gottesmanbacteria bacterium RIFOXYB1_FULL_47_11</name>
    <dbReference type="NCBI Taxonomy" id="1798401"/>
    <lineage>
        <taxon>Bacteria</taxon>
        <taxon>Candidatus Gottesmaniibacteriota</taxon>
    </lineage>
</organism>